<dbReference type="PANTHER" id="PTHR10788:SF123">
    <property type="entry name" value="TREHALOSE-PHOSPHATASE"/>
    <property type="match status" value="1"/>
</dbReference>
<dbReference type="GO" id="GO:0003825">
    <property type="term" value="F:alpha,alpha-trehalose-phosphate synthase (UDP-forming) activity"/>
    <property type="evidence" value="ECO:0007669"/>
    <property type="project" value="TreeGrafter"/>
</dbReference>
<gene>
    <name evidence="3" type="ORF">BCR36DRAFT_369152</name>
</gene>
<protein>
    <submittedName>
        <fullName evidence="3">Uncharacterized protein</fullName>
    </submittedName>
</protein>
<evidence type="ECO:0000313" key="3">
    <source>
        <dbReference type="EMBL" id="ORX52892.1"/>
    </source>
</evidence>
<keyword evidence="4" id="KW-1185">Reference proteome</keyword>
<evidence type="ECO:0000256" key="2">
    <source>
        <dbReference type="ARBA" id="ARBA00006330"/>
    </source>
</evidence>
<dbReference type="AlphaFoldDB" id="A0A1Y1VEF7"/>
<evidence type="ECO:0000256" key="1">
    <source>
        <dbReference type="ARBA" id="ARBA00005409"/>
    </source>
</evidence>
<dbReference type="InterPro" id="IPR006379">
    <property type="entry name" value="HAD-SF_hydro_IIB"/>
</dbReference>
<dbReference type="InterPro" id="IPR023214">
    <property type="entry name" value="HAD_sf"/>
</dbReference>
<dbReference type="NCBIfam" id="TIGR01484">
    <property type="entry name" value="HAD-SF-IIB"/>
    <property type="match status" value="1"/>
</dbReference>
<dbReference type="InterPro" id="IPR003337">
    <property type="entry name" value="Trehalose_PPase"/>
</dbReference>
<dbReference type="NCBIfam" id="NF011071">
    <property type="entry name" value="PRK14501.1"/>
    <property type="match status" value="1"/>
</dbReference>
<reference evidence="3 4" key="1">
    <citation type="submission" date="2016-08" db="EMBL/GenBank/DDBJ databases">
        <title>Genomes of anaerobic fungi encode conserved fungal cellulosomes for biomass hydrolysis.</title>
        <authorList>
            <consortium name="DOE Joint Genome Institute"/>
            <person name="Haitjema C.H."/>
            <person name="Gilmore S.P."/>
            <person name="Henske J.K."/>
            <person name="Solomon K.V."/>
            <person name="De Groot R."/>
            <person name="Kuo A."/>
            <person name="Mondo S.J."/>
            <person name="Salamov A.A."/>
            <person name="Labutti K."/>
            <person name="Zhao Z."/>
            <person name="Chiniquy J."/>
            <person name="Barry K."/>
            <person name="Brewer H.M."/>
            <person name="Purvine S.O."/>
            <person name="Wright A.T."/>
            <person name="Boxma B."/>
            <person name="Van Alen T."/>
            <person name="Hackstein J.H."/>
            <person name="Baker S.E."/>
            <person name="Grigoriev I.V."/>
            <person name="O'Malley M.A."/>
        </authorList>
    </citation>
    <scope>NUCLEOTIDE SEQUENCE [LARGE SCALE GENOMIC DNA]</scope>
    <source>
        <strain evidence="4">finn</strain>
    </source>
</reference>
<dbReference type="EMBL" id="MCFH01000014">
    <property type="protein sequence ID" value="ORX52892.1"/>
    <property type="molecule type" value="Genomic_DNA"/>
</dbReference>
<dbReference type="CDD" id="cd03788">
    <property type="entry name" value="GT20_TPS"/>
    <property type="match status" value="1"/>
</dbReference>
<dbReference type="Proteomes" id="UP000193719">
    <property type="component" value="Unassembled WGS sequence"/>
</dbReference>
<accession>A0A1Y1VEF7</accession>
<dbReference type="Pfam" id="PF02358">
    <property type="entry name" value="Trehalose_PPase"/>
    <property type="match status" value="1"/>
</dbReference>
<organism evidence="3 4">
    <name type="scientific">Piromyces finnis</name>
    <dbReference type="NCBI Taxonomy" id="1754191"/>
    <lineage>
        <taxon>Eukaryota</taxon>
        <taxon>Fungi</taxon>
        <taxon>Fungi incertae sedis</taxon>
        <taxon>Chytridiomycota</taxon>
        <taxon>Chytridiomycota incertae sedis</taxon>
        <taxon>Neocallimastigomycetes</taxon>
        <taxon>Neocallimastigales</taxon>
        <taxon>Neocallimastigaceae</taxon>
        <taxon>Piromyces</taxon>
    </lineage>
</organism>
<dbReference type="Gene3D" id="3.40.50.2000">
    <property type="entry name" value="Glycogen Phosphorylase B"/>
    <property type="match status" value="2"/>
</dbReference>
<proteinExistence type="inferred from homology"/>
<comment type="caution">
    <text evidence="3">The sequence shown here is derived from an EMBL/GenBank/DDBJ whole genome shotgun (WGS) entry which is preliminary data.</text>
</comment>
<dbReference type="FunFam" id="3.30.70.1020:FF:000002">
    <property type="entry name" value="Trehalose-6-phosphate synthase 2"/>
    <property type="match status" value="1"/>
</dbReference>
<dbReference type="GO" id="GO:0005992">
    <property type="term" value="P:trehalose biosynthetic process"/>
    <property type="evidence" value="ECO:0007669"/>
    <property type="project" value="InterPro"/>
</dbReference>
<dbReference type="Pfam" id="PF00982">
    <property type="entry name" value="Glyco_transf_20"/>
    <property type="match status" value="1"/>
</dbReference>
<dbReference type="NCBIfam" id="TIGR00685">
    <property type="entry name" value="T6PP"/>
    <property type="match status" value="1"/>
</dbReference>
<sequence>MDIKNCSRLIVVSHLLPTVCRFRGKLLKSSAVSISSYEQYLAEKEERYKNTEINKCYNSKWEFTHRQSHSAMNSGIQVLKQELGADKVIHLGLPGDLETVEGQKISWNELNENTEMKESLISELYSELKQIPILIEPDTLHDYYNGYCKSVLWPLFHYILQNYTSGRKENEYWEAYKLVNQIFTKKIVEIYQPGDLVWFQDYHFFVAPSLLREAIPTCTIGLFLHTPFPTSEIFRSLSKKKDVLKGILGCNLVGFQTYSYCRHFVSNCTRILGLESTPRGVEYNGSVTAVEIFPIGIDVENLQKELTTSSILKKIASFKERYAGKKIIIGSDKLDMSKGVECKLKAYQKFLRLYPEWQNKVVLIQITSARADDDSNNTLQSEISELVARINGEFGTIEHQPLLYYQNMLDRVDYYALLSVADVALITSLRDGMNTMSYDYIVCQKDKHCPLVLSEFTGVAGSLSDALMINPWDQTGIAHSIYEALTMPKEEQIIKYKQLYKIVSSQTVQSWAKSFVTELLRNSHSYDPSVPIPLLERETIKEKYVNAKKRLIFFDYDGTLTPICKTPAAAVPSIEMLAALRTLTYDPKNVVFIISGRDQAFLDKHLGHIRNLGMSAEHGFLIKYPGGVWINLESDTDLSWKKDVEEIFNFYTERTQGSFVEQKKCAITWHYRLADPDYGTFQAKECQNHIESSVLSKYPIEILHGKKCLEVRPITVNKGEIVRQLIGAHPDCEFVLCAGDDRTDEDMFKALDESYIARENIFTTIVGPPSKKSISQWRVSEPKDLIDIMEVLAQCSSN</sequence>
<dbReference type="CDD" id="cd01627">
    <property type="entry name" value="HAD_TPP"/>
    <property type="match status" value="1"/>
</dbReference>
<dbReference type="SUPFAM" id="SSF56784">
    <property type="entry name" value="HAD-like"/>
    <property type="match status" value="1"/>
</dbReference>
<dbReference type="InterPro" id="IPR036412">
    <property type="entry name" value="HAD-like_sf"/>
</dbReference>
<dbReference type="SUPFAM" id="SSF53756">
    <property type="entry name" value="UDP-Glycosyltransferase/glycogen phosphorylase"/>
    <property type="match status" value="1"/>
</dbReference>
<dbReference type="Gene3D" id="3.40.50.1000">
    <property type="entry name" value="HAD superfamily/HAD-like"/>
    <property type="match status" value="1"/>
</dbReference>
<comment type="similarity">
    <text evidence="2">In the C-terminal section; belongs to the trehalose phosphatase family.</text>
</comment>
<dbReference type="FunFam" id="3.40.50.1000:FF:000052">
    <property type="entry name" value="Alpha,alpha-trehalose-phosphate synthase [UDP-forming] 6"/>
    <property type="match status" value="1"/>
</dbReference>
<evidence type="ECO:0000313" key="4">
    <source>
        <dbReference type="Proteomes" id="UP000193719"/>
    </source>
</evidence>
<dbReference type="GO" id="GO:0005946">
    <property type="term" value="C:alpha,alpha-trehalose-phosphate synthase complex (UDP-forming)"/>
    <property type="evidence" value="ECO:0007669"/>
    <property type="project" value="TreeGrafter"/>
</dbReference>
<dbReference type="STRING" id="1754191.A0A1Y1VEF7"/>
<dbReference type="PANTHER" id="PTHR10788">
    <property type="entry name" value="TREHALOSE-6-PHOSPHATE SYNTHASE"/>
    <property type="match status" value="1"/>
</dbReference>
<dbReference type="GO" id="GO:0004805">
    <property type="term" value="F:trehalose-phosphatase activity"/>
    <property type="evidence" value="ECO:0007669"/>
    <property type="project" value="TreeGrafter"/>
</dbReference>
<dbReference type="OrthoDB" id="755951at2759"/>
<dbReference type="Gene3D" id="3.30.70.1020">
    <property type="entry name" value="Trehalose-6-phosphate phosphatase related protein, domain 2"/>
    <property type="match status" value="1"/>
</dbReference>
<name>A0A1Y1VEF7_9FUNG</name>
<comment type="similarity">
    <text evidence="1">In the N-terminal section; belongs to the glycosyltransferase 20 family.</text>
</comment>
<reference evidence="3 4" key="2">
    <citation type="submission" date="2016-08" db="EMBL/GenBank/DDBJ databases">
        <title>Pervasive Adenine N6-methylation of Active Genes in Fungi.</title>
        <authorList>
            <consortium name="DOE Joint Genome Institute"/>
            <person name="Mondo S.J."/>
            <person name="Dannebaum R.O."/>
            <person name="Kuo R.C."/>
            <person name="Labutti K."/>
            <person name="Haridas S."/>
            <person name="Kuo A."/>
            <person name="Salamov A."/>
            <person name="Ahrendt S.R."/>
            <person name="Lipzen A."/>
            <person name="Sullivan W."/>
            <person name="Andreopoulos W.B."/>
            <person name="Clum A."/>
            <person name="Lindquist E."/>
            <person name="Daum C."/>
            <person name="Ramamoorthy G.K."/>
            <person name="Gryganskyi A."/>
            <person name="Culley D."/>
            <person name="Magnuson J.K."/>
            <person name="James T.Y."/>
            <person name="O'Malley M.A."/>
            <person name="Stajich J.E."/>
            <person name="Spatafora J.W."/>
            <person name="Visel A."/>
            <person name="Grigoriev I.V."/>
        </authorList>
    </citation>
    <scope>NUCLEOTIDE SEQUENCE [LARGE SCALE GENOMIC DNA]</scope>
    <source>
        <strain evidence="4">finn</strain>
    </source>
</reference>
<dbReference type="InterPro" id="IPR001830">
    <property type="entry name" value="Glyco_trans_20"/>
</dbReference>
<dbReference type="GO" id="GO:0005829">
    <property type="term" value="C:cytosol"/>
    <property type="evidence" value="ECO:0007669"/>
    <property type="project" value="TreeGrafter"/>
</dbReference>